<dbReference type="PRINTS" id="PR00298">
    <property type="entry name" value="CHAPERONIN60"/>
</dbReference>
<evidence type="ECO:0000256" key="4">
    <source>
        <dbReference type="ARBA" id="ARBA00023186"/>
    </source>
</evidence>
<keyword evidence="6" id="KW-0963">Cytoplasm</keyword>
<evidence type="ECO:0000256" key="2">
    <source>
        <dbReference type="ARBA" id="ARBA00022741"/>
    </source>
</evidence>
<sequence length="548" mass="58413">MAKQILFDEQARKKLKTGVDKLANTVKITLGPKGRNVALDKGYGSPTIINDGVTIAKEIELEDKFENMGAQLVQEVASKTNDVAGDGTTTATILAQQMISEGFRLVSAGSNPMAVRRGIEKGVREVVKQLHEISKPVKTNDEIAQVASISAADAEIGKLIAEAMEKVGNDGVITVEESQTFGLDKEVVEGMRFDKGYVSPYMVTDASRMESVYNDAQILITDKKVSAISDVLPLLEKLAQTGKKELVIVAEDVDGEALTTFVINKLRGTFNVLAVKAPGFGDRRKEMLQDIATLTGGKVISEEVGLKLDAATPDMLGMARKVIATKEFTTIVEGKGDQAEIKDRIAQIKKELKDAISDFDKEKFQERLAKLSGGVAVIKVGAATEAEMKEKKARIEDALHATRAAVEEGIVPGGGIAFIRAKDVLTKLSLSEEEQVGVAILTKALDAPIMQIAQNAGKEGAVILEEVKKLDGNKGYNAATDTYEDLVVAGIVDPTKVTRSALENAASIASLMLTTEAAVTDIPEKKEDAPSMGMGGGMPGMGGMDMGM</sequence>
<comment type="caution">
    <text evidence="9">The sequence shown here is derived from an EMBL/GenBank/DDBJ whole genome shotgun (WGS) entry which is preliminary data.</text>
</comment>
<comment type="caution">
    <text evidence="6">Lacks conserved residue(s) required for the propagation of feature annotation.</text>
</comment>
<dbReference type="Pfam" id="PF00118">
    <property type="entry name" value="Cpn60_TCP1"/>
    <property type="match status" value="1"/>
</dbReference>
<dbReference type="Gene3D" id="3.30.260.10">
    <property type="entry name" value="TCP-1-like chaperonin intermediate domain"/>
    <property type="match status" value="1"/>
</dbReference>
<dbReference type="CDD" id="cd03344">
    <property type="entry name" value="GroEL"/>
    <property type="match status" value="1"/>
</dbReference>
<keyword evidence="2 6" id="KW-0547">Nucleotide-binding</keyword>
<dbReference type="InterPro" id="IPR027409">
    <property type="entry name" value="GroEL-like_apical_dom_sf"/>
</dbReference>
<protein>
    <recommendedName>
        <fullName evidence="6">Chaperonin GroEL</fullName>
        <ecNumber evidence="6">5.6.1.7</ecNumber>
    </recommendedName>
    <alternativeName>
        <fullName evidence="6">60 kDa chaperonin</fullName>
    </alternativeName>
    <alternativeName>
        <fullName evidence="6">Chaperonin-60</fullName>
        <shortName evidence="6">Cpn60</shortName>
    </alternativeName>
</protein>
<keyword evidence="3 6" id="KW-0067">ATP-binding</keyword>
<dbReference type="PANTHER" id="PTHR45633">
    <property type="entry name" value="60 KDA HEAT SHOCK PROTEIN, MITOCHONDRIAL"/>
    <property type="match status" value="1"/>
</dbReference>
<evidence type="ECO:0000313" key="10">
    <source>
        <dbReference type="Proteomes" id="UP000228711"/>
    </source>
</evidence>
<gene>
    <name evidence="6 9" type="primary">groL</name>
    <name evidence="6" type="synonym">groEL</name>
    <name evidence="9" type="ORF">COT25_03120</name>
</gene>
<dbReference type="SUPFAM" id="SSF48592">
    <property type="entry name" value="GroEL equatorial domain-like"/>
    <property type="match status" value="1"/>
</dbReference>
<dbReference type="PROSITE" id="PS00296">
    <property type="entry name" value="CHAPERONINS_CPN60"/>
    <property type="match status" value="1"/>
</dbReference>
<dbReference type="FunFam" id="3.50.7.10:FF:000001">
    <property type="entry name" value="60 kDa chaperonin"/>
    <property type="match status" value="1"/>
</dbReference>
<dbReference type="SUPFAM" id="SSF52029">
    <property type="entry name" value="GroEL apical domain-like"/>
    <property type="match status" value="1"/>
</dbReference>
<dbReference type="GO" id="GO:0140662">
    <property type="term" value="F:ATP-dependent protein folding chaperone"/>
    <property type="evidence" value="ECO:0007669"/>
    <property type="project" value="InterPro"/>
</dbReference>
<dbReference type="EMBL" id="PEXV01000105">
    <property type="protein sequence ID" value="PIS41433.1"/>
    <property type="molecule type" value="Genomic_DNA"/>
</dbReference>
<dbReference type="NCBIfam" id="NF009489">
    <property type="entry name" value="PRK12851.1"/>
    <property type="match status" value="1"/>
</dbReference>
<dbReference type="GO" id="GO:0005737">
    <property type="term" value="C:cytoplasm"/>
    <property type="evidence" value="ECO:0007669"/>
    <property type="project" value="UniProtKB-SubCell"/>
</dbReference>
<organism evidence="9 10">
    <name type="scientific">Candidatus Kerfeldbacteria bacterium CG08_land_8_20_14_0_20_42_7</name>
    <dbReference type="NCBI Taxonomy" id="2014245"/>
    <lineage>
        <taxon>Bacteria</taxon>
        <taxon>Candidatus Kerfeldiibacteriota</taxon>
    </lineage>
</organism>
<dbReference type="NCBIfam" id="TIGR02348">
    <property type="entry name" value="GroEL"/>
    <property type="match status" value="1"/>
</dbReference>
<dbReference type="SUPFAM" id="SSF54849">
    <property type="entry name" value="GroEL-intermediate domain like"/>
    <property type="match status" value="1"/>
</dbReference>
<dbReference type="EC" id="5.6.1.7" evidence="6"/>
<dbReference type="GO" id="GO:0016853">
    <property type="term" value="F:isomerase activity"/>
    <property type="evidence" value="ECO:0007669"/>
    <property type="project" value="UniProtKB-KW"/>
</dbReference>
<dbReference type="InterPro" id="IPR027410">
    <property type="entry name" value="TCP-1-like_intermed_sf"/>
</dbReference>
<feature type="binding site" evidence="6">
    <location>
        <begin position="86"/>
        <end position="90"/>
    </location>
    <ligand>
        <name>ATP</name>
        <dbReference type="ChEBI" id="CHEBI:30616"/>
    </ligand>
</feature>
<evidence type="ECO:0000256" key="7">
    <source>
        <dbReference type="RuleBase" id="RU000418"/>
    </source>
</evidence>
<dbReference type="InterPro" id="IPR018370">
    <property type="entry name" value="Chaperonin_Cpn60_CS"/>
</dbReference>
<dbReference type="AlphaFoldDB" id="A0A2H0YUL8"/>
<comment type="function">
    <text evidence="6 8">Together with its co-chaperonin GroES, plays an essential role in assisting protein folding. The GroEL-GroES system forms a nano-cage that allows encapsulation of the non-native substrate proteins and provides a physical environment optimized to promote and accelerate protein folding.</text>
</comment>
<dbReference type="HAMAP" id="MF_00600">
    <property type="entry name" value="CH60"/>
    <property type="match status" value="1"/>
</dbReference>
<evidence type="ECO:0000256" key="1">
    <source>
        <dbReference type="ARBA" id="ARBA00006607"/>
    </source>
</evidence>
<evidence type="ECO:0000313" key="9">
    <source>
        <dbReference type="EMBL" id="PIS41433.1"/>
    </source>
</evidence>
<dbReference type="NCBIfam" id="NF009488">
    <property type="entry name" value="PRK12850.1"/>
    <property type="match status" value="1"/>
</dbReference>
<dbReference type="NCBIfam" id="NF009487">
    <property type="entry name" value="PRK12849.1"/>
    <property type="match status" value="1"/>
</dbReference>
<dbReference type="GO" id="GO:0051082">
    <property type="term" value="F:unfolded protein binding"/>
    <property type="evidence" value="ECO:0007669"/>
    <property type="project" value="UniProtKB-UniRule"/>
</dbReference>
<dbReference type="Gene3D" id="3.50.7.10">
    <property type="entry name" value="GroEL"/>
    <property type="match status" value="1"/>
</dbReference>
<feature type="binding site" evidence="6">
    <location>
        <begin position="477"/>
        <end position="479"/>
    </location>
    <ligand>
        <name>ATP</name>
        <dbReference type="ChEBI" id="CHEBI:30616"/>
    </ligand>
</feature>
<dbReference type="InterPro" id="IPR027413">
    <property type="entry name" value="GROEL-like_equatorial_sf"/>
</dbReference>
<evidence type="ECO:0000256" key="6">
    <source>
        <dbReference type="HAMAP-Rule" id="MF_00600"/>
    </source>
</evidence>
<name>A0A2H0YUL8_9BACT</name>
<evidence type="ECO:0000256" key="5">
    <source>
        <dbReference type="ARBA" id="ARBA00023235"/>
    </source>
</evidence>
<feature type="binding site" evidence="6">
    <location>
        <position position="493"/>
    </location>
    <ligand>
        <name>ATP</name>
        <dbReference type="ChEBI" id="CHEBI:30616"/>
    </ligand>
</feature>
<dbReference type="InterPro" id="IPR002423">
    <property type="entry name" value="Cpn60/GroEL/TCP-1"/>
</dbReference>
<proteinExistence type="inferred from homology"/>
<accession>A0A2H0YUL8</accession>
<dbReference type="InterPro" id="IPR001844">
    <property type="entry name" value="Cpn60/GroEL"/>
</dbReference>
<keyword evidence="4 6" id="KW-0143">Chaperone</keyword>
<dbReference type="Proteomes" id="UP000228711">
    <property type="component" value="Unassembled WGS sequence"/>
</dbReference>
<dbReference type="GO" id="GO:0005524">
    <property type="term" value="F:ATP binding"/>
    <property type="evidence" value="ECO:0007669"/>
    <property type="project" value="UniProtKB-UniRule"/>
</dbReference>
<dbReference type="NCBIfam" id="NF000592">
    <property type="entry name" value="PRK00013.1"/>
    <property type="match status" value="1"/>
</dbReference>
<evidence type="ECO:0000256" key="3">
    <source>
        <dbReference type="ARBA" id="ARBA00022840"/>
    </source>
</evidence>
<feature type="binding site" evidence="6">
    <location>
        <begin position="29"/>
        <end position="32"/>
    </location>
    <ligand>
        <name>ATP</name>
        <dbReference type="ChEBI" id="CHEBI:30616"/>
    </ligand>
</feature>
<comment type="subunit">
    <text evidence="6 8">Forms a cylinder of 14 subunits composed of two heptameric rings stacked back-to-back. Interacts with the co-chaperonin GroES.</text>
</comment>
<reference evidence="10" key="1">
    <citation type="submission" date="2017-09" db="EMBL/GenBank/DDBJ databases">
        <title>Depth-based differentiation of microbial function through sediment-hosted aquifers and enrichment of novel symbionts in the deep terrestrial subsurface.</title>
        <authorList>
            <person name="Probst A.J."/>
            <person name="Ladd B."/>
            <person name="Jarett J.K."/>
            <person name="Geller-Mcgrath D.E."/>
            <person name="Sieber C.M.K."/>
            <person name="Emerson J.B."/>
            <person name="Anantharaman K."/>
            <person name="Thomas B.C."/>
            <person name="Malmstrom R."/>
            <person name="Stieglmeier M."/>
            <person name="Klingl A."/>
            <person name="Woyke T."/>
            <person name="Ryan C.M."/>
            <person name="Banfield J.F."/>
        </authorList>
    </citation>
    <scope>NUCLEOTIDE SEQUENCE [LARGE SCALE GENOMIC DNA]</scope>
</reference>
<comment type="subcellular location">
    <subcellularLocation>
        <location evidence="6">Cytoplasm</location>
    </subcellularLocation>
</comment>
<dbReference type="Gene3D" id="1.10.560.10">
    <property type="entry name" value="GroEL-like equatorial domain"/>
    <property type="match status" value="1"/>
</dbReference>
<keyword evidence="5 6" id="KW-0413">Isomerase</keyword>
<evidence type="ECO:0000256" key="8">
    <source>
        <dbReference type="RuleBase" id="RU000419"/>
    </source>
</evidence>
<dbReference type="GO" id="GO:0042026">
    <property type="term" value="P:protein refolding"/>
    <property type="evidence" value="ECO:0007669"/>
    <property type="project" value="UniProtKB-UniRule"/>
</dbReference>
<feature type="binding site" evidence="6">
    <location>
        <position position="414"/>
    </location>
    <ligand>
        <name>ATP</name>
        <dbReference type="ChEBI" id="CHEBI:30616"/>
    </ligand>
</feature>
<comment type="similarity">
    <text evidence="1 6 7">Belongs to the chaperonin (HSP60) family.</text>
</comment>